<dbReference type="GO" id="GO:0005634">
    <property type="term" value="C:nucleus"/>
    <property type="evidence" value="ECO:0007669"/>
    <property type="project" value="UniProtKB-UniRule"/>
</dbReference>
<feature type="compositionally biased region" description="Low complexity" evidence="2">
    <location>
        <begin position="472"/>
        <end position="486"/>
    </location>
</feature>
<dbReference type="SUPFAM" id="SSF47095">
    <property type="entry name" value="HMG-box"/>
    <property type="match status" value="1"/>
</dbReference>
<evidence type="ECO:0000259" key="3">
    <source>
        <dbReference type="PROSITE" id="PS50118"/>
    </source>
</evidence>
<accession>A0AAD4D2I4</accession>
<dbReference type="EMBL" id="JAAAIL010002276">
    <property type="protein sequence ID" value="KAG0258661.1"/>
    <property type="molecule type" value="Genomic_DNA"/>
</dbReference>
<feature type="region of interest" description="Disordered" evidence="2">
    <location>
        <begin position="256"/>
        <end position="276"/>
    </location>
</feature>
<feature type="region of interest" description="Disordered" evidence="2">
    <location>
        <begin position="727"/>
        <end position="754"/>
    </location>
</feature>
<feature type="DNA-binding region" description="HMG box" evidence="1">
    <location>
        <begin position="310"/>
        <end position="378"/>
    </location>
</feature>
<dbReference type="Pfam" id="PF00505">
    <property type="entry name" value="HMG_box"/>
    <property type="match status" value="1"/>
</dbReference>
<evidence type="ECO:0000256" key="1">
    <source>
        <dbReference type="PROSITE-ProRule" id="PRU00267"/>
    </source>
</evidence>
<name>A0AAD4D2I4_9FUNG</name>
<feature type="compositionally biased region" description="Low complexity" evidence="2">
    <location>
        <begin position="727"/>
        <end position="744"/>
    </location>
</feature>
<dbReference type="CDD" id="cd01389">
    <property type="entry name" value="HMG-box_ROX1-like"/>
    <property type="match status" value="1"/>
</dbReference>
<dbReference type="AlphaFoldDB" id="A0AAD4D2I4"/>
<evidence type="ECO:0000313" key="5">
    <source>
        <dbReference type="Proteomes" id="UP001194580"/>
    </source>
</evidence>
<dbReference type="GO" id="GO:0003677">
    <property type="term" value="F:DNA binding"/>
    <property type="evidence" value="ECO:0007669"/>
    <property type="project" value="UniProtKB-UniRule"/>
</dbReference>
<evidence type="ECO:0000256" key="2">
    <source>
        <dbReference type="SAM" id="MobiDB-lite"/>
    </source>
</evidence>
<feature type="compositionally biased region" description="Low complexity" evidence="2">
    <location>
        <begin position="443"/>
        <end position="464"/>
    </location>
</feature>
<gene>
    <name evidence="4" type="ORF">BGZ95_004902</name>
</gene>
<dbReference type="InterPro" id="IPR036910">
    <property type="entry name" value="HMG_box_dom_sf"/>
</dbReference>
<dbReference type="InterPro" id="IPR009071">
    <property type="entry name" value="HMG_box_dom"/>
</dbReference>
<feature type="region of interest" description="Disordered" evidence="2">
    <location>
        <begin position="634"/>
        <end position="700"/>
    </location>
</feature>
<proteinExistence type="predicted"/>
<feature type="region of interest" description="Disordered" evidence="2">
    <location>
        <begin position="503"/>
        <end position="545"/>
    </location>
</feature>
<feature type="domain" description="HMG box" evidence="3">
    <location>
        <begin position="310"/>
        <end position="378"/>
    </location>
</feature>
<feature type="compositionally biased region" description="Polar residues" evidence="2">
    <location>
        <begin position="506"/>
        <end position="515"/>
    </location>
</feature>
<protein>
    <recommendedName>
        <fullName evidence="3">HMG box domain-containing protein</fullName>
    </recommendedName>
</protein>
<evidence type="ECO:0000313" key="4">
    <source>
        <dbReference type="EMBL" id="KAG0258661.1"/>
    </source>
</evidence>
<feature type="compositionally biased region" description="Polar residues" evidence="2">
    <location>
        <begin position="666"/>
        <end position="681"/>
    </location>
</feature>
<feature type="region of interest" description="Disordered" evidence="2">
    <location>
        <begin position="393"/>
        <end position="488"/>
    </location>
</feature>
<dbReference type="SMART" id="SM00398">
    <property type="entry name" value="HMG"/>
    <property type="match status" value="1"/>
</dbReference>
<dbReference type="Proteomes" id="UP001194580">
    <property type="component" value="Unassembled WGS sequence"/>
</dbReference>
<comment type="caution">
    <text evidence="4">The sequence shown here is derived from an EMBL/GenBank/DDBJ whole genome shotgun (WGS) entry which is preliminary data.</text>
</comment>
<keyword evidence="1" id="KW-0238">DNA-binding</keyword>
<dbReference type="PROSITE" id="PS50118">
    <property type="entry name" value="HMG_BOX_2"/>
    <property type="match status" value="1"/>
</dbReference>
<dbReference type="Gene3D" id="1.10.30.10">
    <property type="entry name" value="High mobility group box domain"/>
    <property type="match status" value="1"/>
</dbReference>
<keyword evidence="5" id="KW-1185">Reference proteome</keyword>
<keyword evidence="1" id="KW-0539">Nucleus</keyword>
<sequence>MSLTPTYSNVMMDPYNATPLTAASLSPSTAPSRQISEIPKFTVKTPIKIEEVEDDTVMANNNHDFLETTAMSEDHDDLSAHFLDHVKGHHLEMQHGEYNLDQSSCFSSPYLSSEVAFESSSFTRFLSHADSQIDDEYSSTKPFSRLHSFYAPEQDLGYDHEDDEEQQQQQHYRYHRESSLASAVTRRFSGLSLGSVAESPMNHASSISSEVPNACLASGHAPFSFSSALSSATSLFTSPSTSSAYTTSAVLASAPATTANTTTSATTATTSPSSVSASASAAPSSSVFFPPTASALHQKRRKVLKQKLQVPRPKNCFMLYRSKVLPMIMAELGSINNKIISKIAAERWRAETEPVKIWYRDMAKYGKEEHARNNPGYKYAPLNKMRMMATSAVNRPVQKPQQTTKEVATSAERADGVEVDAGVHTNRDYFDESSPSRRRSTRQRQQQQQHRRQQQIASRPGLRSEGSKRRSSSGLGLDGHSSSRLSSHNKKLREVVVHQASYPPLNFSTDSSSRLDSADMTGFSSFDQQQQQQQNRVSTYQSHHPLAGPSIYNLTADKNASEETLVDPIDHWTTHRYQDGRNYLDTSSSSFLSLSNPSGDYKNKLDGRASMMSSAKLMMIDPKILLEKELPPLPHETKTTVHSSSHTHSHNNATNKTTLFPPLASSCPSHSNNNDPDSIMTQMFLEYNPPPPSQQQLQQQPHHYYCSPQNQHHFQLHVHEQNPFQQAFHQHTQQQQYHHQQSQQHQHHQHQRLPQGGTTYYIKAACPTGFMSFTGATATAATATAAQGSMSLMDMLSSPWAKS</sequence>
<reference evidence="4" key="1">
    <citation type="journal article" date="2020" name="Fungal Divers.">
        <title>Resolving the Mortierellaceae phylogeny through synthesis of multi-gene phylogenetics and phylogenomics.</title>
        <authorList>
            <person name="Vandepol N."/>
            <person name="Liber J."/>
            <person name="Desiro A."/>
            <person name="Na H."/>
            <person name="Kennedy M."/>
            <person name="Barry K."/>
            <person name="Grigoriev I.V."/>
            <person name="Miller A.N."/>
            <person name="O'Donnell K."/>
            <person name="Stajich J.E."/>
            <person name="Bonito G."/>
        </authorList>
    </citation>
    <scope>NUCLEOTIDE SEQUENCE</scope>
    <source>
        <strain evidence="4">NRRL 28262</strain>
    </source>
</reference>
<organism evidence="4 5">
    <name type="scientific">Linnemannia exigua</name>
    <dbReference type="NCBI Taxonomy" id="604196"/>
    <lineage>
        <taxon>Eukaryota</taxon>
        <taxon>Fungi</taxon>
        <taxon>Fungi incertae sedis</taxon>
        <taxon>Mucoromycota</taxon>
        <taxon>Mortierellomycotina</taxon>
        <taxon>Mortierellomycetes</taxon>
        <taxon>Mortierellales</taxon>
        <taxon>Mortierellaceae</taxon>
        <taxon>Linnemannia</taxon>
    </lineage>
</organism>
<feature type="compositionally biased region" description="Low complexity" evidence="2">
    <location>
        <begin position="640"/>
        <end position="658"/>
    </location>
</feature>